<dbReference type="STRING" id="401625.A0A0P1BKE8"/>
<keyword evidence="4" id="KW-1185">Reference proteome</keyword>
<dbReference type="GO" id="GO:0008270">
    <property type="term" value="F:zinc ion binding"/>
    <property type="evidence" value="ECO:0007669"/>
    <property type="project" value="InterPro"/>
</dbReference>
<evidence type="ECO:0000313" key="4">
    <source>
        <dbReference type="Proteomes" id="UP000054845"/>
    </source>
</evidence>
<feature type="region of interest" description="Disordered" evidence="2">
    <location>
        <begin position="134"/>
        <end position="217"/>
    </location>
</feature>
<keyword evidence="1" id="KW-0507">mRNA processing</keyword>
<reference evidence="3 4" key="1">
    <citation type="submission" date="2014-09" db="EMBL/GenBank/DDBJ databases">
        <authorList>
            <person name="Magalhaes I.L.F."/>
            <person name="Oliveira U."/>
            <person name="Santos F.R."/>
            <person name="Vidigal T.H.D.A."/>
            <person name="Brescovit A.D."/>
            <person name="Santos A.J."/>
        </authorList>
    </citation>
    <scope>NUCLEOTIDE SEQUENCE [LARGE SCALE GENOMIC DNA]</scope>
</reference>
<feature type="compositionally biased region" description="Basic residues" evidence="2">
    <location>
        <begin position="146"/>
        <end position="157"/>
    </location>
</feature>
<dbReference type="Gene3D" id="4.10.60.10">
    <property type="entry name" value="Zinc finger, CCHC-type"/>
    <property type="match status" value="1"/>
</dbReference>
<sequence>MKLDSDDSRRESETKGKRKRSRRSLSQSPSSDWDPAEIWCYNCASRGSHWGDDCPERYNARGDPSAYSHFMSLAGPFGSMFASRAPLAQSTARTNEHIRFGESTNHAFDFDLGDGASIRLAQDPSRHAASIVDQLIDSGRATGRDKRARGPPSRRGRVGGGSVGQKNKSSISNASAGKEQRRQRRRGEPEFGRFARADGAEHSRPASTFRPQFHGDY</sequence>
<dbReference type="AlphaFoldDB" id="A0A0P1BKE8"/>
<evidence type="ECO:0000256" key="2">
    <source>
        <dbReference type="SAM" id="MobiDB-lite"/>
    </source>
</evidence>
<name>A0A0P1BKE8_9BASI</name>
<dbReference type="EMBL" id="CCYA01000253">
    <property type="protein sequence ID" value="CEH16885.1"/>
    <property type="molecule type" value="Genomic_DNA"/>
</dbReference>
<organism evidence="3 4">
    <name type="scientific">Ceraceosorus bombacis</name>
    <dbReference type="NCBI Taxonomy" id="401625"/>
    <lineage>
        <taxon>Eukaryota</taxon>
        <taxon>Fungi</taxon>
        <taxon>Dikarya</taxon>
        <taxon>Basidiomycota</taxon>
        <taxon>Ustilaginomycotina</taxon>
        <taxon>Exobasidiomycetes</taxon>
        <taxon>Ceraceosorales</taxon>
        <taxon>Ceraceosoraceae</taxon>
        <taxon>Ceraceosorus</taxon>
    </lineage>
</organism>
<feature type="compositionally biased region" description="Polar residues" evidence="2">
    <location>
        <begin position="165"/>
        <end position="175"/>
    </location>
</feature>
<evidence type="ECO:0000256" key="1">
    <source>
        <dbReference type="ARBA" id="ARBA00022664"/>
    </source>
</evidence>
<feature type="region of interest" description="Disordered" evidence="2">
    <location>
        <begin position="1"/>
        <end position="35"/>
    </location>
</feature>
<dbReference type="GO" id="GO:0006397">
    <property type="term" value="P:mRNA processing"/>
    <property type="evidence" value="ECO:0007669"/>
    <property type="project" value="UniProtKB-KW"/>
</dbReference>
<dbReference type="GO" id="GO:0003676">
    <property type="term" value="F:nucleic acid binding"/>
    <property type="evidence" value="ECO:0007669"/>
    <property type="project" value="InterPro"/>
</dbReference>
<dbReference type="OrthoDB" id="7608935at2759"/>
<accession>A0A0P1BKE8</accession>
<evidence type="ECO:0000313" key="3">
    <source>
        <dbReference type="EMBL" id="CEH16885.1"/>
    </source>
</evidence>
<feature type="compositionally biased region" description="Basic and acidic residues" evidence="2">
    <location>
        <begin position="186"/>
        <end position="204"/>
    </location>
</feature>
<dbReference type="InterPro" id="IPR036875">
    <property type="entry name" value="Znf_CCHC_sf"/>
</dbReference>
<protein>
    <submittedName>
        <fullName evidence="3">AIR1_2</fullName>
    </submittedName>
</protein>
<proteinExistence type="predicted"/>
<feature type="compositionally biased region" description="Basic and acidic residues" evidence="2">
    <location>
        <begin position="1"/>
        <end position="15"/>
    </location>
</feature>
<dbReference type="SUPFAM" id="SSF57756">
    <property type="entry name" value="Retrovirus zinc finger-like domains"/>
    <property type="match status" value="1"/>
</dbReference>
<dbReference type="Proteomes" id="UP000054845">
    <property type="component" value="Unassembled WGS sequence"/>
</dbReference>